<evidence type="ECO:0000313" key="2">
    <source>
        <dbReference type="Proteomes" id="UP000595349"/>
    </source>
</evidence>
<proteinExistence type="predicted"/>
<accession>A0A7T7CG62</accession>
<dbReference type="SUPFAM" id="SSF51735">
    <property type="entry name" value="NAD(P)-binding Rossmann-fold domains"/>
    <property type="match status" value="1"/>
</dbReference>
<keyword evidence="2" id="KW-1185">Reference proteome</keyword>
<dbReference type="Proteomes" id="UP000595349">
    <property type="component" value="Chromosome"/>
</dbReference>
<sequence length="182" mass="20938">MKHAIVFGGTGMLAGATKWLMKSTNHISVIGRNKHRLEQLYPDHDNSDLRLVTLDYKDNEALSHFLRQTIQTYGPVNLVVSWIHNVAPDAIPIILEEMNHYQKDQWRFVHIKGSSHDLSSIQAQITVSKNCLYRDVQLGFKIEENVSRWLTHEEISKGVISAIHHDKKNTVVGTLQPWRKRP</sequence>
<dbReference type="EMBL" id="CP054706">
    <property type="protein sequence ID" value="QQK80824.1"/>
    <property type="molecule type" value="Genomic_DNA"/>
</dbReference>
<gene>
    <name evidence="1" type="ORF">HUG20_13580</name>
</gene>
<name>A0A7T7CG62_9BACI</name>
<dbReference type="InterPro" id="IPR036291">
    <property type="entry name" value="NAD(P)-bd_dom_sf"/>
</dbReference>
<dbReference type="NCBIfam" id="NF006168">
    <property type="entry name" value="PRK08309.1"/>
    <property type="match status" value="1"/>
</dbReference>
<dbReference type="RefSeq" id="WP_200085189.1">
    <property type="nucleotide sequence ID" value="NZ_CP054706.1"/>
</dbReference>
<evidence type="ECO:0000313" key="1">
    <source>
        <dbReference type="EMBL" id="QQK80824.1"/>
    </source>
</evidence>
<dbReference type="AlphaFoldDB" id="A0A7T7CG62"/>
<reference evidence="1 2" key="1">
    <citation type="submission" date="2020-06" db="EMBL/GenBank/DDBJ databases">
        <title>Genomic analysis of Salicibibacter sp. NKC21-4.</title>
        <authorList>
            <person name="Oh Y.J."/>
        </authorList>
    </citation>
    <scope>NUCLEOTIDE SEQUENCE [LARGE SCALE GENOMIC DNA]</scope>
    <source>
        <strain evidence="1 2">NKC21-4</strain>
    </source>
</reference>
<organism evidence="1 2">
    <name type="scientific">Salicibibacter cibi</name>
    <dbReference type="NCBI Taxonomy" id="2743001"/>
    <lineage>
        <taxon>Bacteria</taxon>
        <taxon>Bacillati</taxon>
        <taxon>Bacillota</taxon>
        <taxon>Bacilli</taxon>
        <taxon>Bacillales</taxon>
        <taxon>Bacillaceae</taxon>
        <taxon>Salicibibacter</taxon>
    </lineage>
</organism>
<protein>
    <submittedName>
        <fullName evidence="1">Short-chain dehydrogenase</fullName>
    </submittedName>
</protein>
<dbReference type="Gene3D" id="3.40.50.720">
    <property type="entry name" value="NAD(P)-binding Rossmann-like Domain"/>
    <property type="match status" value="1"/>
</dbReference>
<dbReference type="KEGG" id="scib:HUG20_13580"/>